<keyword evidence="1" id="KW-0732">Signal</keyword>
<feature type="chain" id="PRO_5040204661" evidence="1">
    <location>
        <begin position="27"/>
        <end position="211"/>
    </location>
</feature>
<evidence type="ECO:0000313" key="2">
    <source>
        <dbReference type="EMBL" id="KAJ6225461.1"/>
    </source>
</evidence>
<accession>A0A9Q0RTJ1</accession>
<organism evidence="2 3">
    <name type="scientific">Blomia tropicalis</name>
    <name type="common">Mite</name>
    <dbReference type="NCBI Taxonomy" id="40697"/>
    <lineage>
        <taxon>Eukaryota</taxon>
        <taxon>Metazoa</taxon>
        <taxon>Ecdysozoa</taxon>
        <taxon>Arthropoda</taxon>
        <taxon>Chelicerata</taxon>
        <taxon>Arachnida</taxon>
        <taxon>Acari</taxon>
        <taxon>Acariformes</taxon>
        <taxon>Sarcoptiformes</taxon>
        <taxon>Astigmata</taxon>
        <taxon>Glycyphagoidea</taxon>
        <taxon>Echimyopodidae</taxon>
        <taxon>Blomia</taxon>
    </lineage>
</organism>
<evidence type="ECO:0000313" key="3">
    <source>
        <dbReference type="Proteomes" id="UP001142055"/>
    </source>
</evidence>
<gene>
    <name evidence="2" type="ORF">RDWZM_004006</name>
</gene>
<protein>
    <submittedName>
        <fullName evidence="2">Uncharacterized protein</fullName>
    </submittedName>
</protein>
<dbReference type="Proteomes" id="UP001142055">
    <property type="component" value="Chromosome 1"/>
</dbReference>
<sequence length="211" mass="23752">MNKLFTITTFLVMIIPFNIFQPFVTATYVDPHPADSLLQHDTSIDVFLMEILPFKAKFILKNVEANCSKALSPLVDECYDLYEATMEKMFDIRDTNDGLRVGCCNLNIYHRCVLDAVERLAHYSIRACNELDAIAAEDVLDATELQQREHFLCKDYHQESFYCTVNFNTSTSAIVPSPNGATNTSIKIGTVVFGIRNPSARSLHSKSAKIV</sequence>
<feature type="signal peptide" evidence="1">
    <location>
        <begin position="1"/>
        <end position="26"/>
    </location>
</feature>
<dbReference type="EMBL" id="JAPWDV010000001">
    <property type="protein sequence ID" value="KAJ6225461.1"/>
    <property type="molecule type" value="Genomic_DNA"/>
</dbReference>
<keyword evidence="3" id="KW-1185">Reference proteome</keyword>
<comment type="caution">
    <text evidence="2">The sequence shown here is derived from an EMBL/GenBank/DDBJ whole genome shotgun (WGS) entry which is preliminary data.</text>
</comment>
<evidence type="ECO:0000256" key="1">
    <source>
        <dbReference type="SAM" id="SignalP"/>
    </source>
</evidence>
<dbReference type="AlphaFoldDB" id="A0A9Q0RTJ1"/>
<reference evidence="2" key="1">
    <citation type="submission" date="2022-12" db="EMBL/GenBank/DDBJ databases">
        <title>Genome assemblies of Blomia tropicalis.</title>
        <authorList>
            <person name="Cui Y."/>
        </authorList>
    </citation>
    <scope>NUCLEOTIDE SEQUENCE</scope>
    <source>
        <tissue evidence="2">Adult mites</tissue>
    </source>
</reference>
<proteinExistence type="predicted"/>
<name>A0A9Q0RTJ1_BLOTA</name>